<evidence type="ECO:0000313" key="4">
    <source>
        <dbReference type="Proteomes" id="UP000053240"/>
    </source>
</evidence>
<dbReference type="GO" id="GO:0032589">
    <property type="term" value="C:neuron projection membrane"/>
    <property type="evidence" value="ECO:0007669"/>
    <property type="project" value="TreeGrafter"/>
</dbReference>
<evidence type="ECO:0000256" key="1">
    <source>
        <dbReference type="SAM" id="SignalP"/>
    </source>
</evidence>
<dbReference type="InParanoid" id="A0A0N1IAJ5"/>
<dbReference type="EMBL" id="KQ459900">
    <property type="protein sequence ID" value="KPJ19349.1"/>
    <property type="molecule type" value="Genomic_DNA"/>
</dbReference>
<organism evidence="3 4">
    <name type="scientific">Papilio machaon</name>
    <name type="common">Old World swallowtail butterfly</name>
    <dbReference type="NCBI Taxonomy" id="76193"/>
    <lineage>
        <taxon>Eukaryota</taxon>
        <taxon>Metazoa</taxon>
        <taxon>Ecdysozoa</taxon>
        <taxon>Arthropoda</taxon>
        <taxon>Hexapoda</taxon>
        <taxon>Insecta</taxon>
        <taxon>Pterygota</taxon>
        <taxon>Neoptera</taxon>
        <taxon>Endopterygota</taxon>
        <taxon>Lepidoptera</taxon>
        <taxon>Glossata</taxon>
        <taxon>Ditrysia</taxon>
        <taxon>Papilionoidea</taxon>
        <taxon>Papilionidae</taxon>
        <taxon>Papilioninae</taxon>
        <taxon>Papilio</taxon>
    </lineage>
</organism>
<dbReference type="InterPro" id="IPR037448">
    <property type="entry name" value="Zig-8"/>
</dbReference>
<dbReference type="SUPFAM" id="SSF48726">
    <property type="entry name" value="Immunoglobulin"/>
    <property type="match status" value="2"/>
</dbReference>
<reference evidence="3 4" key="1">
    <citation type="journal article" date="2015" name="Nat. Commun.">
        <title>Outbred genome sequencing and CRISPR/Cas9 gene editing in butterflies.</title>
        <authorList>
            <person name="Li X."/>
            <person name="Fan D."/>
            <person name="Zhang W."/>
            <person name="Liu G."/>
            <person name="Zhang L."/>
            <person name="Zhao L."/>
            <person name="Fang X."/>
            <person name="Chen L."/>
            <person name="Dong Y."/>
            <person name="Chen Y."/>
            <person name="Ding Y."/>
            <person name="Zhao R."/>
            <person name="Feng M."/>
            <person name="Zhu Y."/>
            <person name="Feng Y."/>
            <person name="Jiang X."/>
            <person name="Zhu D."/>
            <person name="Xiang H."/>
            <person name="Feng X."/>
            <person name="Li S."/>
            <person name="Wang J."/>
            <person name="Zhang G."/>
            <person name="Kronforst M.R."/>
            <person name="Wang W."/>
        </authorList>
    </citation>
    <scope>NUCLEOTIDE SEQUENCE [LARGE SCALE GENOMIC DNA]</scope>
    <source>
        <strain evidence="3">Ya'a_city_454_Pm</strain>
        <tissue evidence="3">Whole body</tissue>
    </source>
</reference>
<gene>
    <name evidence="3" type="ORF">RR48_01888</name>
</gene>
<evidence type="ECO:0000259" key="2">
    <source>
        <dbReference type="PROSITE" id="PS50835"/>
    </source>
</evidence>
<dbReference type="InterPro" id="IPR003599">
    <property type="entry name" value="Ig_sub"/>
</dbReference>
<feature type="domain" description="Ig-like" evidence="2">
    <location>
        <begin position="178"/>
        <end position="288"/>
    </location>
</feature>
<accession>A0A0N1IAJ5</accession>
<dbReference type="STRING" id="76193.A0A0N1IAJ5"/>
<dbReference type="InterPro" id="IPR036179">
    <property type="entry name" value="Ig-like_dom_sf"/>
</dbReference>
<sequence>MSLEGQRCVCVVVLLIHTVTGAGEGSSSPVPEVSTIKAEENELTVTFPPLDEFYGNSPEKHFGTENNTIVTSQTGSTALLPCVIRNIGDGIVSWIRRKDYHLLTVGLTTYSSDQRFQAIHLQHSEDWTLKVKFVQKRDAGIYECQVSSHPPTSIFLRLDVIEARAQISGPTEKYLKPGSTLRLQCSVVQTTEAPAFVFWYHNSRMINYDFIDHHRDALFFTEGLRAFLLLRTSKYHNSRMINYDLERGINVTTDPAQRLSDLLIPAASVSHAGNYTCVPNNAVPASIYVHIFNDSRRHDPLFLMKLSKRAAERIASIFIFMRSQ</sequence>
<keyword evidence="1" id="KW-0732">Signal</keyword>
<dbReference type="FunCoup" id="A0A0N1IAJ5">
    <property type="interactions" value="176"/>
</dbReference>
<dbReference type="InterPro" id="IPR003598">
    <property type="entry name" value="Ig_sub2"/>
</dbReference>
<dbReference type="PANTHER" id="PTHR23279">
    <property type="entry name" value="DEFECTIVE PROBOSCIS EXTENSION RESPONSE DPR -RELATED"/>
    <property type="match status" value="1"/>
</dbReference>
<dbReference type="InterPro" id="IPR013783">
    <property type="entry name" value="Ig-like_fold"/>
</dbReference>
<dbReference type="AlphaFoldDB" id="A0A0N1IAJ5"/>
<feature type="domain" description="Ig-like" evidence="2">
    <location>
        <begin position="58"/>
        <end position="168"/>
    </location>
</feature>
<proteinExistence type="predicted"/>
<name>A0A0N1IAJ5_PAPMA</name>
<dbReference type="FunFam" id="2.60.40.10:FF:000129">
    <property type="entry name" value="CLUMA_CG018772, isoform A"/>
    <property type="match status" value="1"/>
</dbReference>
<feature type="signal peptide" evidence="1">
    <location>
        <begin position="1"/>
        <end position="21"/>
    </location>
</feature>
<dbReference type="InterPro" id="IPR013106">
    <property type="entry name" value="Ig_V-set"/>
</dbReference>
<evidence type="ECO:0000313" key="3">
    <source>
        <dbReference type="EMBL" id="KPJ19349.1"/>
    </source>
</evidence>
<dbReference type="GO" id="GO:0050808">
    <property type="term" value="P:synapse organization"/>
    <property type="evidence" value="ECO:0007669"/>
    <property type="project" value="TreeGrafter"/>
</dbReference>
<dbReference type="Proteomes" id="UP000053240">
    <property type="component" value="Unassembled WGS sequence"/>
</dbReference>
<feature type="chain" id="PRO_5005873801" description="Ig-like domain-containing protein" evidence="1">
    <location>
        <begin position="22"/>
        <end position="324"/>
    </location>
</feature>
<dbReference type="Gene3D" id="2.60.40.10">
    <property type="entry name" value="Immunoglobulins"/>
    <property type="match status" value="2"/>
</dbReference>
<dbReference type="SMART" id="SM00408">
    <property type="entry name" value="IGc2"/>
    <property type="match status" value="2"/>
</dbReference>
<keyword evidence="4" id="KW-1185">Reference proteome</keyword>
<dbReference type="SMART" id="SM00409">
    <property type="entry name" value="IG"/>
    <property type="match status" value="2"/>
</dbReference>
<dbReference type="Pfam" id="PF07686">
    <property type="entry name" value="V-set"/>
    <property type="match status" value="1"/>
</dbReference>
<protein>
    <recommendedName>
        <fullName evidence="2">Ig-like domain-containing protein</fullName>
    </recommendedName>
</protein>
<dbReference type="PROSITE" id="PS50835">
    <property type="entry name" value="IG_LIKE"/>
    <property type="match status" value="2"/>
</dbReference>
<dbReference type="InterPro" id="IPR007110">
    <property type="entry name" value="Ig-like_dom"/>
</dbReference>
<dbReference type="PANTHER" id="PTHR23279:SF37">
    <property type="entry name" value="DEFECTIVE PROBOSCIS EXTENSION RESPONSE 13, ISOFORM B"/>
    <property type="match status" value="1"/>
</dbReference>